<dbReference type="PANTHER" id="PTHR37310:SF1">
    <property type="entry name" value="CYTOPLASMIC PROTEIN"/>
    <property type="match status" value="1"/>
</dbReference>
<keyword evidence="2" id="KW-1185">Reference proteome</keyword>
<dbReference type="PANTHER" id="PTHR37310">
    <property type="entry name" value="CYTOPLASMIC PROTEIN-RELATED"/>
    <property type="match status" value="1"/>
</dbReference>
<reference evidence="1 2" key="1">
    <citation type="submission" date="2020-01" db="EMBL/GenBank/DDBJ databases">
        <authorList>
            <person name="Chen J."/>
            <person name="Zhu S."/>
            <person name="Yang J."/>
        </authorList>
    </citation>
    <scope>NUCLEOTIDE SEQUENCE [LARGE SCALE GENOMIC DNA]</scope>
    <source>
        <strain evidence="1 2">345S023</strain>
    </source>
</reference>
<evidence type="ECO:0000313" key="2">
    <source>
        <dbReference type="Proteomes" id="UP000470213"/>
    </source>
</evidence>
<name>A0A7X5LL20_9ALTE</name>
<dbReference type="EMBL" id="JAAAWN010000010">
    <property type="protein sequence ID" value="NDV91325.1"/>
    <property type="molecule type" value="Genomic_DNA"/>
</dbReference>
<dbReference type="Proteomes" id="UP000470213">
    <property type="component" value="Unassembled WGS sequence"/>
</dbReference>
<proteinExistence type="predicted"/>
<gene>
    <name evidence="1" type="ORF">GTH32_09055</name>
</gene>
<dbReference type="RefSeq" id="WP_163084934.1">
    <property type="nucleotide sequence ID" value="NZ_JAAAWN010000010.1"/>
</dbReference>
<sequence length="109" mass="11727">MSHENYRACIDACNRCADACDHCSTACLQEDDIAKMAKCIELDMDCAAMCRLAASAMARGSEFAPKLCQLCAEICQACASECQQHEADHCQICAKACSDCAELCRSMAA</sequence>
<protein>
    <submittedName>
        <fullName evidence="1">Four-helix bundle copper-binding protein</fullName>
    </submittedName>
</protein>
<dbReference type="CDD" id="cd08026">
    <property type="entry name" value="DUF326"/>
    <property type="match status" value="1"/>
</dbReference>
<dbReference type="Gene3D" id="1.20.1270.360">
    <property type="match status" value="1"/>
</dbReference>
<evidence type="ECO:0000313" key="1">
    <source>
        <dbReference type="EMBL" id="NDV91325.1"/>
    </source>
</evidence>
<dbReference type="InterPro" id="IPR005560">
    <property type="entry name" value="Csp_YhjQ"/>
</dbReference>
<accession>A0A7X5LL20</accession>
<comment type="caution">
    <text evidence="1">The sequence shown here is derived from an EMBL/GenBank/DDBJ whole genome shotgun (WGS) entry which is preliminary data.</text>
</comment>
<organism evidence="1 2">
    <name type="scientific">Alteromonas profundi</name>
    <dbReference type="NCBI Taxonomy" id="2696062"/>
    <lineage>
        <taxon>Bacteria</taxon>
        <taxon>Pseudomonadati</taxon>
        <taxon>Pseudomonadota</taxon>
        <taxon>Gammaproteobacteria</taxon>
        <taxon>Alteromonadales</taxon>
        <taxon>Alteromonadaceae</taxon>
        <taxon>Alteromonas/Salinimonas group</taxon>
        <taxon>Alteromonas</taxon>
    </lineage>
</organism>
<dbReference type="InterPro" id="IPR044543">
    <property type="entry name" value="YHJQ-like"/>
</dbReference>
<dbReference type="AlphaFoldDB" id="A0A7X5LL20"/>
<dbReference type="Pfam" id="PF03860">
    <property type="entry name" value="Csp"/>
    <property type="match status" value="1"/>
</dbReference>